<dbReference type="EMBL" id="BAAALS010000022">
    <property type="protein sequence ID" value="GAA1766625.1"/>
    <property type="molecule type" value="Genomic_DNA"/>
</dbReference>
<feature type="region of interest" description="Disordered" evidence="1">
    <location>
        <begin position="72"/>
        <end position="134"/>
    </location>
</feature>
<evidence type="ECO:0000259" key="3">
    <source>
        <dbReference type="PROSITE" id="PS51173"/>
    </source>
</evidence>
<protein>
    <recommendedName>
        <fullName evidence="3">CBM2 domain-containing protein</fullName>
    </recommendedName>
</protein>
<dbReference type="InterPro" id="IPR012291">
    <property type="entry name" value="CBM2_carb-bd_dom_sf"/>
</dbReference>
<feature type="compositionally biased region" description="Low complexity" evidence="1">
    <location>
        <begin position="118"/>
        <end position="134"/>
    </location>
</feature>
<dbReference type="Pfam" id="PF00553">
    <property type="entry name" value="CBM_2"/>
    <property type="match status" value="1"/>
</dbReference>
<gene>
    <name evidence="4" type="ORF">GCM10009681_42190</name>
</gene>
<name>A0ABP4X315_9ACTN</name>
<dbReference type="SUPFAM" id="SSF49384">
    <property type="entry name" value="Carbohydrate-binding domain"/>
    <property type="match status" value="1"/>
</dbReference>
<feature type="region of interest" description="Disordered" evidence="1">
    <location>
        <begin position="1"/>
        <end position="23"/>
    </location>
</feature>
<dbReference type="InterPro" id="IPR008965">
    <property type="entry name" value="CBM2/CBM3_carb-bd_dom_sf"/>
</dbReference>
<feature type="transmembrane region" description="Helical" evidence="2">
    <location>
        <begin position="33"/>
        <end position="51"/>
    </location>
</feature>
<feature type="compositionally biased region" description="Low complexity" evidence="1">
    <location>
        <begin position="72"/>
        <end position="108"/>
    </location>
</feature>
<proteinExistence type="predicted"/>
<evidence type="ECO:0000256" key="1">
    <source>
        <dbReference type="SAM" id="MobiDB-lite"/>
    </source>
</evidence>
<dbReference type="InterPro" id="IPR001919">
    <property type="entry name" value="CBD2"/>
</dbReference>
<accession>A0ABP4X315</accession>
<reference evidence="5" key="1">
    <citation type="journal article" date="2019" name="Int. J. Syst. Evol. Microbiol.">
        <title>The Global Catalogue of Microorganisms (GCM) 10K type strain sequencing project: providing services to taxonomists for standard genome sequencing and annotation.</title>
        <authorList>
            <consortium name="The Broad Institute Genomics Platform"/>
            <consortium name="The Broad Institute Genome Sequencing Center for Infectious Disease"/>
            <person name="Wu L."/>
            <person name="Ma J."/>
        </authorList>
    </citation>
    <scope>NUCLEOTIDE SEQUENCE [LARGE SCALE GENOMIC DNA]</scope>
    <source>
        <strain evidence="5">JCM 13249</strain>
    </source>
</reference>
<dbReference type="Proteomes" id="UP001500655">
    <property type="component" value="Unassembled WGS sequence"/>
</dbReference>
<evidence type="ECO:0000313" key="4">
    <source>
        <dbReference type="EMBL" id="GAA1766625.1"/>
    </source>
</evidence>
<keyword evidence="2" id="KW-1133">Transmembrane helix</keyword>
<feature type="domain" description="CBM2" evidence="3">
    <location>
        <begin position="126"/>
        <end position="239"/>
    </location>
</feature>
<keyword evidence="2" id="KW-0812">Transmembrane</keyword>
<keyword evidence="2" id="KW-0472">Membrane</keyword>
<keyword evidence="5" id="KW-1185">Reference proteome</keyword>
<feature type="compositionally biased region" description="Basic and acidic residues" evidence="1">
    <location>
        <begin position="13"/>
        <end position="23"/>
    </location>
</feature>
<evidence type="ECO:0000313" key="5">
    <source>
        <dbReference type="Proteomes" id="UP001500655"/>
    </source>
</evidence>
<dbReference type="PROSITE" id="PS51173">
    <property type="entry name" value="CBM2"/>
    <property type="match status" value="1"/>
</dbReference>
<dbReference type="SMART" id="SM00637">
    <property type="entry name" value="CBD_II"/>
    <property type="match status" value="1"/>
</dbReference>
<evidence type="ECO:0000256" key="2">
    <source>
        <dbReference type="SAM" id="Phobius"/>
    </source>
</evidence>
<organism evidence="4 5">
    <name type="scientific">Luedemannella helvata</name>
    <dbReference type="NCBI Taxonomy" id="349315"/>
    <lineage>
        <taxon>Bacteria</taxon>
        <taxon>Bacillati</taxon>
        <taxon>Actinomycetota</taxon>
        <taxon>Actinomycetes</taxon>
        <taxon>Micromonosporales</taxon>
        <taxon>Micromonosporaceae</taxon>
        <taxon>Luedemannella</taxon>
    </lineage>
</organism>
<sequence>MFAVGKHFAPEPPPERKRGLDRLPHWTREPGPLALLAVGILIVACGIWTVVDMNRDSGPASLATGPADGATLAPLAPTAGPATPSGAAPTGLTSAPPATPTAAVGETPGPRPTPPPGTTARATTAAAPRSSAVTASYERTQLWDGRFEAALTLRNTSRSASTWEAAIVYPDAVTANAAFWVEGGQTPAVRREGQRWVFTSAVSIAPGATQTLKIQFDLSDQGDDGTTPVSCTVNGRACG</sequence>
<comment type="caution">
    <text evidence="4">The sequence shown here is derived from an EMBL/GenBank/DDBJ whole genome shotgun (WGS) entry which is preliminary data.</text>
</comment>
<dbReference type="Gene3D" id="2.60.40.290">
    <property type="match status" value="1"/>
</dbReference>